<dbReference type="GO" id="GO:0005789">
    <property type="term" value="C:endoplasmic reticulum membrane"/>
    <property type="evidence" value="ECO:0007669"/>
    <property type="project" value="UniProtKB-SubCell"/>
</dbReference>
<evidence type="ECO:0000256" key="2">
    <source>
        <dbReference type="ARBA" id="ARBA00004477"/>
    </source>
</evidence>
<dbReference type="STRING" id="336963.C4JG10"/>
<feature type="region of interest" description="Disordered" evidence="8">
    <location>
        <begin position="1"/>
        <end position="80"/>
    </location>
</feature>
<reference evidence="12" key="1">
    <citation type="journal article" date="2009" name="Genome Res.">
        <title>Comparative genomic analyses of the human fungal pathogens Coccidioides and their relatives.</title>
        <authorList>
            <person name="Sharpton T.J."/>
            <person name="Stajich J.E."/>
            <person name="Rounsley S.D."/>
            <person name="Gardner M.J."/>
            <person name="Wortman J.R."/>
            <person name="Jordar V.S."/>
            <person name="Maiti R."/>
            <person name="Kodira C.D."/>
            <person name="Neafsey D.E."/>
            <person name="Zeng Q."/>
            <person name="Hung C.-Y."/>
            <person name="McMahan C."/>
            <person name="Muszewska A."/>
            <person name="Grynberg M."/>
            <person name="Mandel M.A."/>
            <person name="Kellner E.M."/>
            <person name="Barker B.M."/>
            <person name="Galgiani J.N."/>
            <person name="Orbach M.J."/>
            <person name="Kirkland T.N."/>
            <person name="Cole G.T."/>
            <person name="Henn M.R."/>
            <person name="Birren B.W."/>
            <person name="Taylor J.W."/>
        </authorList>
    </citation>
    <scope>NUCLEOTIDE SEQUENCE [LARGE SCALE GENOMIC DNA]</scope>
    <source>
        <strain evidence="12">UAMH 1704</strain>
    </source>
</reference>
<evidence type="ECO:0000256" key="3">
    <source>
        <dbReference type="ARBA" id="ARBA00010425"/>
    </source>
</evidence>
<dbReference type="OrthoDB" id="18894at2759"/>
<feature type="domain" description="Sugar phosphate transporter" evidence="10">
    <location>
        <begin position="167"/>
        <end position="481"/>
    </location>
</feature>
<evidence type="ECO:0000259" key="10">
    <source>
        <dbReference type="Pfam" id="PF03151"/>
    </source>
</evidence>
<evidence type="ECO:0000256" key="8">
    <source>
        <dbReference type="SAM" id="MobiDB-lite"/>
    </source>
</evidence>
<feature type="transmembrane region" description="Helical" evidence="9">
    <location>
        <begin position="194"/>
        <end position="219"/>
    </location>
</feature>
<dbReference type="VEuPathDB" id="FungiDB:UREG_01090"/>
<evidence type="ECO:0000256" key="6">
    <source>
        <dbReference type="ARBA" id="ARBA00022989"/>
    </source>
</evidence>
<dbReference type="KEGG" id="ure:UREG_01090"/>
<dbReference type="PANTHER" id="PTHR11132">
    <property type="entry name" value="SOLUTE CARRIER FAMILY 35"/>
    <property type="match status" value="1"/>
</dbReference>
<evidence type="ECO:0000256" key="1">
    <source>
        <dbReference type="ARBA" id="ARBA00003420"/>
    </source>
</evidence>
<sequence length="548" mass="59751">MGVDPPQTQPWRSEESAPGTCHQTSSTRSSSSRDRPFESRQPGPECEEALGIEQDGGGARDGKSEAVGATATTTVASGPEADTAERVLFLAKDSDEGSCSEMDYAAGSGEDFNDDEEAGLTTQQRKKRGLMRKKRRDDGEGLDVSLSVAQKHLADKHVMRRLSVNVMFILLWYLFSVSISLYNNWMFDPNHLDFSYPLFTTSIHMAVQFSLASFLLYFFPKLRPRNPAAPQAAPSMTGNAPNTSPVVTKAFYFTRLVPCGTATSLDIGLGNMSLKFISLTFLTMCKSSTLGFVLLFALILGLEAPSMKLIMIICTMTVGVVMMVADEATFNVIGFSLIIASAFFSGFRWALTQLLLLRHPATANPFSTLFFLTPIMFVSLVILALLIEGPFEIIAGLGLLAERFGVLRAAAVLIFPGTLAFCMIASEFALLRRSSVVTLSICGIFKEVITIAAAGILYDDRLTLINLAGLVVTTCCIATYNYMKITKMRKEAQKDLVEHPSEMDRESDEDETAHRDILDGQGSGLLRPTAGSRESSPYAPSSSRSRRG</sequence>
<dbReference type="AlphaFoldDB" id="C4JG10"/>
<dbReference type="InterPro" id="IPR050186">
    <property type="entry name" value="TPT_transporter"/>
</dbReference>
<dbReference type="InParanoid" id="C4JG10"/>
<accession>C4JG10</accession>
<dbReference type="OMA" id="PWRSEES"/>
<proteinExistence type="inferred from homology"/>
<organism evidence="11 12">
    <name type="scientific">Uncinocarpus reesii (strain UAMH 1704)</name>
    <dbReference type="NCBI Taxonomy" id="336963"/>
    <lineage>
        <taxon>Eukaryota</taxon>
        <taxon>Fungi</taxon>
        <taxon>Dikarya</taxon>
        <taxon>Ascomycota</taxon>
        <taxon>Pezizomycotina</taxon>
        <taxon>Eurotiomycetes</taxon>
        <taxon>Eurotiomycetidae</taxon>
        <taxon>Onygenales</taxon>
        <taxon>Onygenaceae</taxon>
        <taxon>Uncinocarpus</taxon>
    </lineage>
</organism>
<feature type="transmembrane region" description="Helical" evidence="9">
    <location>
        <begin position="464"/>
        <end position="483"/>
    </location>
</feature>
<keyword evidence="12" id="KW-1185">Reference proteome</keyword>
<feature type="transmembrane region" description="Helical" evidence="9">
    <location>
        <begin position="162"/>
        <end position="182"/>
    </location>
</feature>
<dbReference type="GeneID" id="8440339"/>
<feature type="compositionally biased region" description="Basic residues" evidence="8">
    <location>
        <begin position="124"/>
        <end position="134"/>
    </location>
</feature>
<evidence type="ECO:0000313" key="11">
    <source>
        <dbReference type="EMBL" id="EEP76241.1"/>
    </source>
</evidence>
<dbReference type="HOGENOM" id="CLU_022332_4_0_1"/>
<feature type="transmembrane region" description="Helical" evidence="9">
    <location>
        <begin position="407"/>
        <end position="430"/>
    </location>
</feature>
<evidence type="ECO:0000256" key="4">
    <source>
        <dbReference type="ARBA" id="ARBA00011182"/>
    </source>
</evidence>
<evidence type="ECO:0000256" key="7">
    <source>
        <dbReference type="ARBA" id="ARBA00023136"/>
    </source>
</evidence>
<dbReference type="FunCoup" id="C4JG10">
    <property type="interactions" value="615"/>
</dbReference>
<evidence type="ECO:0000313" key="12">
    <source>
        <dbReference type="Proteomes" id="UP000002058"/>
    </source>
</evidence>
<evidence type="ECO:0000256" key="9">
    <source>
        <dbReference type="SAM" id="Phobius"/>
    </source>
</evidence>
<feature type="transmembrane region" description="Helical" evidence="9">
    <location>
        <begin position="332"/>
        <end position="357"/>
    </location>
</feature>
<comment type="similarity">
    <text evidence="3">Belongs to the TPT transporter family. SLC35D subfamily.</text>
</comment>
<comment type="subcellular location">
    <subcellularLocation>
        <location evidence="2">Endoplasmic reticulum membrane</location>
        <topology evidence="2">Multi-pass membrane protein</topology>
    </subcellularLocation>
</comment>
<comment type="subunit">
    <text evidence="4">Homooligomer.</text>
</comment>
<dbReference type="EMBL" id="CH476615">
    <property type="protein sequence ID" value="EEP76241.1"/>
    <property type="molecule type" value="Genomic_DNA"/>
</dbReference>
<feature type="compositionally biased region" description="Low complexity" evidence="8">
    <location>
        <begin position="66"/>
        <end position="76"/>
    </location>
</feature>
<dbReference type="Proteomes" id="UP000002058">
    <property type="component" value="Unassembled WGS sequence"/>
</dbReference>
<feature type="transmembrane region" description="Helical" evidence="9">
    <location>
        <begin position="369"/>
        <end position="387"/>
    </location>
</feature>
<feature type="transmembrane region" description="Helical" evidence="9">
    <location>
        <begin position="276"/>
        <end position="302"/>
    </location>
</feature>
<evidence type="ECO:0000256" key="5">
    <source>
        <dbReference type="ARBA" id="ARBA00022692"/>
    </source>
</evidence>
<keyword evidence="5 9" id="KW-0812">Transmembrane</keyword>
<dbReference type="InterPro" id="IPR004853">
    <property type="entry name" value="Sugar_P_trans_dom"/>
</dbReference>
<dbReference type="eggNOG" id="KOG1443">
    <property type="taxonomic scope" value="Eukaryota"/>
</dbReference>
<dbReference type="Pfam" id="PF03151">
    <property type="entry name" value="TPT"/>
    <property type="match status" value="1"/>
</dbReference>
<feature type="transmembrane region" description="Helical" evidence="9">
    <location>
        <begin position="437"/>
        <end position="458"/>
    </location>
</feature>
<keyword evidence="6 9" id="KW-1133">Transmembrane helix</keyword>
<name>C4JG10_UNCRE</name>
<keyword evidence="7 9" id="KW-0472">Membrane</keyword>
<feature type="region of interest" description="Disordered" evidence="8">
    <location>
        <begin position="108"/>
        <end position="134"/>
    </location>
</feature>
<comment type="function">
    <text evidence="1">Involved in the import of GDP-mannose from the cytoplasm into the Golgi lumen.</text>
</comment>
<gene>
    <name evidence="11" type="ORF">UREG_01090</name>
</gene>
<protein>
    <recommendedName>
        <fullName evidence="10">Sugar phosphate transporter domain-containing protein</fullName>
    </recommendedName>
</protein>
<dbReference type="RefSeq" id="XP_002541574.1">
    <property type="nucleotide sequence ID" value="XM_002541528.1"/>
</dbReference>
<feature type="compositionally biased region" description="Low complexity" evidence="8">
    <location>
        <begin position="532"/>
        <end position="548"/>
    </location>
</feature>
<feature type="region of interest" description="Disordered" evidence="8">
    <location>
        <begin position="496"/>
        <end position="548"/>
    </location>
</feature>